<dbReference type="Proteomes" id="UP000317318">
    <property type="component" value="Chromosome"/>
</dbReference>
<feature type="transmembrane region" description="Helical" evidence="1">
    <location>
        <begin position="153"/>
        <end position="177"/>
    </location>
</feature>
<dbReference type="EMBL" id="CP036268">
    <property type="protein sequence ID" value="QDT39601.1"/>
    <property type="molecule type" value="Genomic_DNA"/>
</dbReference>
<feature type="transmembrane region" description="Helical" evidence="1">
    <location>
        <begin position="530"/>
        <end position="552"/>
    </location>
</feature>
<name>A0A517R6Z3_9PLAN</name>
<feature type="transmembrane region" description="Helical" evidence="1">
    <location>
        <begin position="90"/>
        <end position="110"/>
    </location>
</feature>
<keyword evidence="1" id="KW-0812">Transmembrane</keyword>
<dbReference type="PANTHER" id="PTHR43471">
    <property type="entry name" value="ABC TRANSPORTER PERMEASE"/>
    <property type="match status" value="1"/>
</dbReference>
<evidence type="ECO:0000313" key="2">
    <source>
        <dbReference type="EMBL" id="QDT39601.1"/>
    </source>
</evidence>
<gene>
    <name evidence="2" type="ORF">Pan189_40100</name>
</gene>
<organism evidence="2 3">
    <name type="scientific">Stratiformator vulcanicus</name>
    <dbReference type="NCBI Taxonomy" id="2527980"/>
    <lineage>
        <taxon>Bacteria</taxon>
        <taxon>Pseudomonadati</taxon>
        <taxon>Planctomycetota</taxon>
        <taxon>Planctomycetia</taxon>
        <taxon>Planctomycetales</taxon>
        <taxon>Planctomycetaceae</taxon>
        <taxon>Stratiformator</taxon>
    </lineage>
</organism>
<feature type="transmembrane region" description="Helical" evidence="1">
    <location>
        <begin position="408"/>
        <end position="426"/>
    </location>
</feature>
<dbReference type="PANTHER" id="PTHR43471:SF12">
    <property type="entry name" value="HYPOTHETICAL MEMBRANE PROTEIN, CONSERVED"/>
    <property type="match status" value="1"/>
</dbReference>
<feature type="transmembrane region" description="Helical" evidence="1">
    <location>
        <begin position="214"/>
        <end position="236"/>
    </location>
</feature>
<feature type="transmembrane region" description="Helical" evidence="1">
    <location>
        <begin position="321"/>
        <end position="342"/>
    </location>
</feature>
<feature type="transmembrane region" description="Helical" evidence="1">
    <location>
        <begin position="438"/>
        <end position="461"/>
    </location>
</feature>
<sequence length="559" mass="59986">MRAGFVLALFILLYTAEKAVVGFQSLTGPGVSARFGQIVFQLLALLQLTLALFFGLLFVAGRISQEKDRATLILLLMSDMKDRELVGGKLSSGIVSVAVMLVATLPVMFILQMLGGITTAQILWTAAISAMAAFASASWGAFVAFWRDKTFQTLAIGLLGMVAFLAVIEIAVAAVGATNPVGMVLGSFDPYRSLMEVICPLAFQTDLGPVSVSAWPGVLAMAFLAAAFQTSAVLGLRKWNPVRSVYQFAQKAKQDQTEEAAAERDTSRDVWNVPIIWREIRTRAYGRRVIFIKAVYMVMALAGYAFIAISPADPEPMLGGLLTAPGFVFVALALVTFVLVNAQAVTSLTSERDGRTLELLLVTEITSREFVLGKIGGVLYNTKELIIAPLIALVLIALQGQMSAENLIFAGLGFLSLVAFAAVVGFHSAMSHANSRNAIAASLGTVFFLFVGIFIFILLLVEARSSFALQFQSFLVFIVAGSILLGASLTYQNPSAALWLASAILPFLTFYSIASYMLGRPGESTLAVVAAYLFATIAMLIPALSEFTLTVAKSVERRR</sequence>
<keyword evidence="1" id="KW-1133">Transmembrane helix</keyword>
<evidence type="ECO:0000256" key="1">
    <source>
        <dbReference type="SAM" id="Phobius"/>
    </source>
</evidence>
<reference evidence="2 3" key="1">
    <citation type="submission" date="2019-02" db="EMBL/GenBank/DDBJ databases">
        <title>Deep-cultivation of Planctomycetes and their phenomic and genomic characterization uncovers novel biology.</title>
        <authorList>
            <person name="Wiegand S."/>
            <person name="Jogler M."/>
            <person name="Boedeker C."/>
            <person name="Pinto D."/>
            <person name="Vollmers J."/>
            <person name="Rivas-Marin E."/>
            <person name="Kohn T."/>
            <person name="Peeters S.H."/>
            <person name="Heuer A."/>
            <person name="Rast P."/>
            <person name="Oberbeckmann S."/>
            <person name="Bunk B."/>
            <person name="Jeske O."/>
            <person name="Meyerdierks A."/>
            <person name="Storesund J.E."/>
            <person name="Kallscheuer N."/>
            <person name="Luecker S."/>
            <person name="Lage O.M."/>
            <person name="Pohl T."/>
            <person name="Merkel B.J."/>
            <person name="Hornburger P."/>
            <person name="Mueller R.-W."/>
            <person name="Bruemmer F."/>
            <person name="Labrenz M."/>
            <person name="Spormann A.M."/>
            <person name="Op den Camp H."/>
            <person name="Overmann J."/>
            <person name="Amann R."/>
            <person name="Jetten M.S.M."/>
            <person name="Mascher T."/>
            <person name="Medema M.H."/>
            <person name="Devos D.P."/>
            <person name="Kaster A.-K."/>
            <person name="Ovreas L."/>
            <person name="Rohde M."/>
            <person name="Galperin M.Y."/>
            <person name="Jogler C."/>
        </authorList>
    </citation>
    <scope>NUCLEOTIDE SEQUENCE [LARGE SCALE GENOMIC DNA]</scope>
    <source>
        <strain evidence="2 3">Pan189</strain>
    </source>
</reference>
<accession>A0A517R6Z3</accession>
<feature type="transmembrane region" description="Helical" evidence="1">
    <location>
        <begin position="122"/>
        <end position="146"/>
    </location>
</feature>
<protein>
    <submittedName>
        <fullName evidence="2">ABC-2 family transporter protein</fullName>
    </submittedName>
</protein>
<feature type="transmembrane region" description="Helical" evidence="1">
    <location>
        <begin position="385"/>
        <end position="402"/>
    </location>
</feature>
<feature type="transmembrane region" description="Helical" evidence="1">
    <location>
        <begin position="38"/>
        <end position="59"/>
    </location>
</feature>
<feature type="transmembrane region" description="Helical" evidence="1">
    <location>
        <begin position="467"/>
        <end position="489"/>
    </location>
</feature>
<feature type="transmembrane region" description="Helical" evidence="1">
    <location>
        <begin position="290"/>
        <end position="309"/>
    </location>
</feature>
<feature type="transmembrane region" description="Helical" evidence="1">
    <location>
        <begin position="496"/>
        <end position="518"/>
    </location>
</feature>
<keyword evidence="1" id="KW-0472">Membrane</keyword>
<dbReference type="AlphaFoldDB" id="A0A517R6Z3"/>
<proteinExistence type="predicted"/>
<dbReference type="KEGG" id="svp:Pan189_40100"/>
<keyword evidence="3" id="KW-1185">Reference proteome</keyword>
<evidence type="ECO:0000313" key="3">
    <source>
        <dbReference type="Proteomes" id="UP000317318"/>
    </source>
</evidence>